<dbReference type="AlphaFoldDB" id="A0A2K9BVL4"/>
<evidence type="ECO:0000313" key="1">
    <source>
        <dbReference type="EMBL" id="AUF83760.1"/>
    </source>
</evidence>
<gene>
    <name evidence="1" type="ORF">CXP39_03035</name>
</gene>
<dbReference type="KEGG" id="msyr:CXP39_03035"/>
<name>A0A2K9BVL4_9MOLU</name>
<evidence type="ECO:0000313" key="2">
    <source>
        <dbReference type="Proteomes" id="UP000233419"/>
    </source>
</evidence>
<proteinExistence type="predicted"/>
<dbReference type="RefSeq" id="WP_027048576.1">
    <property type="nucleotide sequence ID" value="NZ_CP025257.1"/>
</dbReference>
<reference evidence="1 2" key="1">
    <citation type="submission" date="2017-12" db="EMBL/GenBank/DDBJ databases">
        <title>Mesoplasma syrphidae YJS, Complete Genome.</title>
        <authorList>
            <person name="Knight T.F."/>
            <person name="Citino T."/>
            <person name="Rubinstein R."/>
            <person name="Neuschaefer Z."/>
        </authorList>
    </citation>
    <scope>NUCLEOTIDE SEQUENCE [LARGE SCALE GENOMIC DNA]</scope>
    <source>
        <strain evidence="1 2">YJS</strain>
    </source>
</reference>
<sequence>MKNAFRYEKELWDILDDEVFLIEYYPDFKSEMIAKMAGDEWRKRQGIENYLEWTLQMFVNIKPIFIGPDDIPLPEGIGEMIIIRLQSLATVLTNFKMIYQNGVKKNKETCVNDLGIDPLIKRTHFKLSKQYLDMFIERFERLEPIKVFLDVYKKIALMFSKLQKVESANEYFDQLYQFQEFLSDYIDDLDELNFDVAPEDMFKANEILKYITIVETQLYYLLLLNETLEYTELVKIGINDIDSKPLVLERDERIQMVEALNNSRVKS</sequence>
<organism evidence="1 2">
    <name type="scientific">Mesoplasma syrphidae</name>
    <dbReference type="NCBI Taxonomy" id="225999"/>
    <lineage>
        <taxon>Bacteria</taxon>
        <taxon>Bacillati</taxon>
        <taxon>Mycoplasmatota</taxon>
        <taxon>Mollicutes</taxon>
        <taxon>Entomoplasmatales</taxon>
        <taxon>Entomoplasmataceae</taxon>
        <taxon>Mesoplasma</taxon>
    </lineage>
</organism>
<dbReference type="EMBL" id="CP025257">
    <property type="protein sequence ID" value="AUF83760.1"/>
    <property type="molecule type" value="Genomic_DNA"/>
</dbReference>
<dbReference type="Proteomes" id="UP000233419">
    <property type="component" value="Chromosome"/>
</dbReference>
<protein>
    <submittedName>
        <fullName evidence="1">Uncharacterized protein</fullName>
    </submittedName>
</protein>
<dbReference type="OrthoDB" id="391698at2"/>
<accession>A0A2K9BVL4</accession>
<keyword evidence="2" id="KW-1185">Reference proteome</keyword>